<gene>
    <name evidence="2" type="ORF">E2C01_064177</name>
</gene>
<organism evidence="2 3">
    <name type="scientific">Portunus trituberculatus</name>
    <name type="common">Swimming crab</name>
    <name type="synonym">Neptunus trituberculatus</name>
    <dbReference type="NCBI Taxonomy" id="210409"/>
    <lineage>
        <taxon>Eukaryota</taxon>
        <taxon>Metazoa</taxon>
        <taxon>Ecdysozoa</taxon>
        <taxon>Arthropoda</taxon>
        <taxon>Crustacea</taxon>
        <taxon>Multicrustacea</taxon>
        <taxon>Malacostraca</taxon>
        <taxon>Eumalacostraca</taxon>
        <taxon>Eucarida</taxon>
        <taxon>Decapoda</taxon>
        <taxon>Pleocyemata</taxon>
        <taxon>Brachyura</taxon>
        <taxon>Eubrachyura</taxon>
        <taxon>Portunoidea</taxon>
        <taxon>Portunidae</taxon>
        <taxon>Portuninae</taxon>
        <taxon>Portunus</taxon>
    </lineage>
</organism>
<protein>
    <submittedName>
        <fullName evidence="2">Uncharacterized protein</fullName>
    </submittedName>
</protein>
<feature type="compositionally biased region" description="Polar residues" evidence="1">
    <location>
        <begin position="39"/>
        <end position="49"/>
    </location>
</feature>
<feature type="compositionally biased region" description="Basic and acidic residues" evidence="1">
    <location>
        <begin position="102"/>
        <end position="113"/>
    </location>
</feature>
<comment type="caution">
    <text evidence="2">The sequence shown here is derived from an EMBL/GenBank/DDBJ whole genome shotgun (WGS) entry which is preliminary data.</text>
</comment>
<feature type="region of interest" description="Disordered" evidence="1">
    <location>
        <begin position="39"/>
        <end position="59"/>
    </location>
</feature>
<dbReference type="EMBL" id="VSRR010030253">
    <property type="protein sequence ID" value="MPC69944.1"/>
    <property type="molecule type" value="Genomic_DNA"/>
</dbReference>
<proteinExistence type="predicted"/>
<sequence length="113" mass="13104">MTRYAMSTHTVALLTRERLITGWMRRVQVQVALVIRETSTPRWSQQHKGSTGVRGQRAGRVYDENGKTVVMRAREQKAGRQQYHDGNERTDSGKTAMMRRPRSGEERINMKDE</sequence>
<keyword evidence="3" id="KW-1185">Reference proteome</keyword>
<dbReference type="AlphaFoldDB" id="A0A5B7HN14"/>
<feature type="region of interest" description="Disordered" evidence="1">
    <location>
        <begin position="74"/>
        <end position="113"/>
    </location>
</feature>
<reference evidence="2 3" key="1">
    <citation type="submission" date="2019-05" db="EMBL/GenBank/DDBJ databases">
        <title>Another draft genome of Portunus trituberculatus and its Hox gene families provides insights of decapod evolution.</title>
        <authorList>
            <person name="Jeong J.-H."/>
            <person name="Song I."/>
            <person name="Kim S."/>
            <person name="Choi T."/>
            <person name="Kim D."/>
            <person name="Ryu S."/>
            <person name="Kim W."/>
        </authorList>
    </citation>
    <scope>NUCLEOTIDE SEQUENCE [LARGE SCALE GENOMIC DNA]</scope>
    <source>
        <tissue evidence="2">Muscle</tissue>
    </source>
</reference>
<name>A0A5B7HN14_PORTR</name>
<evidence type="ECO:0000256" key="1">
    <source>
        <dbReference type="SAM" id="MobiDB-lite"/>
    </source>
</evidence>
<evidence type="ECO:0000313" key="3">
    <source>
        <dbReference type="Proteomes" id="UP000324222"/>
    </source>
</evidence>
<dbReference type="Proteomes" id="UP000324222">
    <property type="component" value="Unassembled WGS sequence"/>
</dbReference>
<accession>A0A5B7HN14</accession>
<evidence type="ECO:0000313" key="2">
    <source>
        <dbReference type="EMBL" id="MPC69944.1"/>
    </source>
</evidence>
<feature type="compositionally biased region" description="Basic and acidic residues" evidence="1">
    <location>
        <begin position="74"/>
        <end position="92"/>
    </location>
</feature>